<comment type="caution">
    <text evidence="2">The sequence shown here is derived from an EMBL/GenBank/DDBJ whole genome shotgun (WGS) entry which is preliminary data.</text>
</comment>
<sequence>MVVGIRRRELALAVVLAGVSGFLDAVGYISLGGYFVSFISGNSTTMAAEAAQGAWHGAGRAMGLVGLFFVGVLAGSVLSRIGDGRTVVLWATTGLVTVSAVARSLGVGVPAVLLIAVAMGLLNATFLRGGEVSVGLTYMTGTLVKAGQRLVDALTGGPRWAWARHMVLWVALTGGALGGAFAYAHWHLAAFWIADGVLFAAAVTTTVVRRVTQTAIETPRS</sequence>
<feature type="transmembrane region" description="Helical" evidence="1">
    <location>
        <begin position="12"/>
        <end position="37"/>
    </location>
</feature>
<keyword evidence="1" id="KW-0472">Membrane</keyword>
<dbReference type="EMBL" id="WEGK01000005">
    <property type="protein sequence ID" value="MQY19694.1"/>
    <property type="molecule type" value="Genomic_DNA"/>
</dbReference>
<feature type="transmembrane region" description="Helical" evidence="1">
    <location>
        <begin position="111"/>
        <end position="129"/>
    </location>
</feature>
<feature type="transmembrane region" description="Helical" evidence="1">
    <location>
        <begin position="87"/>
        <end position="105"/>
    </location>
</feature>
<accession>A0A7K0D4B2</accession>
<feature type="transmembrane region" description="Helical" evidence="1">
    <location>
        <begin position="190"/>
        <end position="208"/>
    </location>
</feature>
<dbReference type="PANTHER" id="PTHR37314">
    <property type="entry name" value="SLR0142 PROTEIN"/>
    <property type="match status" value="1"/>
</dbReference>
<evidence type="ECO:0000313" key="3">
    <source>
        <dbReference type="Proteomes" id="UP000438448"/>
    </source>
</evidence>
<feature type="transmembrane region" description="Helical" evidence="1">
    <location>
        <begin position="166"/>
        <end position="184"/>
    </location>
</feature>
<organism evidence="2 3">
    <name type="scientific">Nocardia macrotermitis</name>
    <dbReference type="NCBI Taxonomy" id="2585198"/>
    <lineage>
        <taxon>Bacteria</taxon>
        <taxon>Bacillati</taxon>
        <taxon>Actinomycetota</taxon>
        <taxon>Actinomycetes</taxon>
        <taxon>Mycobacteriales</taxon>
        <taxon>Nocardiaceae</taxon>
        <taxon>Nocardia</taxon>
    </lineage>
</organism>
<proteinExistence type="predicted"/>
<gene>
    <name evidence="2" type="ORF">NRB20_27870</name>
</gene>
<dbReference type="Pfam" id="PF06912">
    <property type="entry name" value="DUF1275"/>
    <property type="match status" value="1"/>
</dbReference>
<evidence type="ECO:0000256" key="1">
    <source>
        <dbReference type="SAM" id="Phobius"/>
    </source>
</evidence>
<keyword evidence="1" id="KW-1133">Transmembrane helix</keyword>
<dbReference type="PANTHER" id="PTHR37314:SF4">
    <property type="entry name" value="UPF0700 TRANSMEMBRANE PROTEIN YOAK"/>
    <property type="match status" value="1"/>
</dbReference>
<name>A0A7K0D4B2_9NOCA</name>
<feature type="transmembrane region" description="Helical" evidence="1">
    <location>
        <begin position="57"/>
        <end position="75"/>
    </location>
</feature>
<protein>
    <recommendedName>
        <fullName evidence="4">DUF1275 domain-containing protein</fullName>
    </recommendedName>
</protein>
<evidence type="ECO:0008006" key="4">
    <source>
        <dbReference type="Google" id="ProtNLM"/>
    </source>
</evidence>
<keyword evidence="3" id="KW-1185">Reference proteome</keyword>
<dbReference type="InterPro" id="IPR010699">
    <property type="entry name" value="DUF1275"/>
</dbReference>
<keyword evidence="1" id="KW-0812">Transmembrane</keyword>
<reference evidence="2 3" key="1">
    <citation type="submission" date="2019-10" db="EMBL/GenBank/DDBJ databases">
        <title>Nocardia macrotermitis sp. nov. and Nocardia aurantia sp. nov., isolated from the gut of fungus growing-termite Macrotermes natalensis.</title>
        <authorList>
            <person name="Benndorf R."/>
            <person name="Schwitalla J."/>
            <person name="Martin K."/>
            <person name="De Beer W."/>
            <person name="Kaster A.-K."/>
            <person name="Vollmers J."/>
            <person name="Poulsen M."/>
            <person name="Beemelmanns C."/>
        </authorList>
    </citation>
    <scope>NUCLEOTIDE SEQUENCE [LARGE SCALE GENOMIC DNA]</scope>
    <source>
        <strain evidence="2 3">RB20</strain>
    </source>
</reference>
<dbReference type="AlphaFoldDB" id="A0A7K0D4B2"/>
<dbReference type="Proteomes" id="UP000438448">
    <property type="component" value="Unassembled WGS sequence"/>
</dbReference>
<evidence type="ECO:0000313" key="2">
    <source>
        <dbReference type="EMBL" id="MQY19694.1"/>
    </source>
</evidence>